<keyword evidence="2" id="KW-1185">Reference proteome</keyword>
<gene>
    <name evidence="1" type="ordered locus">Gura_0700</name>
</gene>
<dbReference type="InterPro" id="IPR036291">
    <property type="entry name" value="NAD(P)-bd_dom_sf"/>
</dbReference>
<dbReference type="OrthoDB" id="9786743at2"/>
<reference evidence="1 2" key="1">
    <citation type="submission" date="2007-05" db="EMBL/GenBank/DDBJ databases">
        <title>Complete sequence of Geobacter uraniireducens Rf4.</title>
        <authorList>
            <consortium name="US DOE Joint Genome Institute"/>
            <person name="Copeland A."/>
            <person name="Lucas S."/>
            <person name="Lapidus A."/>
            <person name="Barry K."/>
            <person name="Detter J.C."/>
            <person name="Glavina del Rio T."/>
            <person name="Hammon N."/>
            <person name="Israni S."/>
            <person name="Dalin E."/>
            <person name="Tice H."/>
            <person name="Pitluck S."/>
            <person name="Chertkov O."/>
            <person name="Brettin T."/>
            <person name="Bruce D."/>
            <person name="Han C."/>
            <person name="Schmutz J."/>
            <person name="Larimer F."/>
            <person name="Land M."/>
            <person name="Hauser L."/>
            <person name="Kyrpides N."/>
            <person name="Mikhailova N."/>
            <person name="Shelobolina E."/>
            <person name="Aklujkar M."/>
            <person name="Lovley D."/>
            <person name="Richardson P."/>
        </authorList>
    </citation>
    <scope>NUCLEOTIDE SEQUENCE [LARGE SCALE GENOMIC DNA]</scope>
    <source>
        <strain evidence="2">ATCC BAA-1134 / JCM 13001 / Rf4</strain>
    </source>
</reference>
<sequence>MPDKINVALIGGGRTGTPLLHEMLKYPYINITGVADLNPAAEGIMVAAKKGIFTTSDPMTLVKKGDEIDILIEVSGDNTLKKAIKSALEKSGNKKTIIMHDLIARLFISVCTQQDQLIPTMHPEDIGIGS</sequence>
<protein>
    <recommendedName>
        <fullName evidence="3">Oxidoreductase</fullName>
    </recommendedName>
</protein>
<dbReference type="EMBL" id="CP000698">
    <property type="protein sequence ID" value="ABQ24910.1"/>
    <property type="molecule type" value="Genomic_DNA"/>
</dbReference>
<dbReference type="STRING" id="351605.Gura_0700"/>
<dbReference type="AlphaFoldDB" id="A5GBY3"/>
<evidence type="ECO:0000313" key="1">
    <source>
        <dbReference type="EMBL" id="ABQ24910.1"/>
    </source>
</evidence>
<evidence type="ECO:0000313" key="2">
    <source>
        <dbReference type="Proteomes" id="UP000006695"/>
    </source>
</evidence>
<dbReference type="RefSeq" id="WP_011937634.1">
    <property type="nucleotide sequence ID" value="NC_009483.1"/>
</dbReference>
<dbReference type="KEGG" id="gur:Gura_0700"/>
<name>A5GBY3_GEOUR</name>
<dbReference type="Proteomes" id="UP000006695">
    <property type="component" value="Chromosome"/>
</dbReference>
<dbReference type="SUPFAM" id="SSF51735">
    <property type="entry name" value="NAD(P)-binding Rossmann-fold domains"/>
    <property type="match status" value="1"/>
</dbReference>
<dbReference type="Gene3D" id="3.40.50.720">
    <property type="entry name" value="NAD(P)-binding Rossmann-like Domain"/>
    <property type="match status" value="1"/>
</dbReference>
<organism evidence="1 2">
    <name type="scientific">Geotalea uraniireducens (strain Rf4)</name>
    <name type="common">Geobacter uraniireducens</name>
    <dbReference type="NCBI Taxonomy" id="351605"/>
    <lineage>
        <taxon>Bacteria</taxon>
        <taxon>Pseudomonadati</taxon>
        <taxon>Thermodesulfobacteriota</taxon>
        <taxon>Desulfuromonadia</taxon>
        <taxon>Geobacterales</taxon>
        <taxon>Geobacteraceae</taxon>
        <taxon>Geotalea</taxon>
    </lineage>
</organism>
<evidence type="ECO:0008006" key="3">
    <source>
        <dbReference type="Google" id="ProtNLM"/>
    </source>
</evidence>
<proteinExistence type="predicted"/>
<accession>A5GBY3</accession>
<dbReference type="HOGENOM" id="CLU_159390_0_0_7"/>